<accession>F9X929</accession>
<gene>
    <name evidence="2" type="ORF">MYCGRDRAFT_71265</name>
</gene>
<evidence type="ECO:0000313" key="3">
    <source>
        <dbReference type="Proteomes" id="UP000008062"/>
    </source>
</evidence>
<dbReference type="GeneID" id="13397364"/>
<dbReference type="AlphaFoldDB" id="F9X929"/>
<feature type="region of interest" description="Disordered" evidence="1">
    <location>
        <begin position="444"/>
        <end position="467"/>
    </location>
</feature>
<dbReference type="KEGG" id="ztr:MYCGRDRAFT_71265"/>
<proteinExistence type="predicted"/>
<dbReference type="HOGENOM" id="CLU_038275_0_0_1"/>
<keyword evidence="3" id="KW-1185">Reference proteome</keyword>
<dbReference type="EMBL" id="CM001199">
    <property type="protein sequence ID" value="EGP88019.1"/>
    <property type="molecule type" value="Genomic_DNA"/>
</dbReference>
<dbReference type="OrthoDB" id="5865767at2759"/>
<feature type="compositionally biased region" description="Low complexity" evidence="1">
    <location>
        <begin position="444"/>
        <end position="453"/>
    </location>
</feature>
<feature type="region of interest" description="Disordered" evidence="1">
    <location>
        <begin position="259"/>
        <end position="286"/>
    </location>
</feature>
<dbReference type="RefSeq" id="XP_003853043.1">
    <property type="nucleotide sequence ID" value="XM_003852995.1"/>
</dbReference>
<dbReference type="eggNOG" id="ENOG502S3D4">
    <property type="taxonomic scope" value="Eukaryota"/>
</dbReference>
<feature type="compositionally biased region" description="Low complexity" evidence="1">
    <location>
        <begin position="346"/>
        <end position="367"/>
    </location>
</feature>
<name>F9X929_ZYMTI</name>
<evidence type="ECO:0000256" key="1">
    <source>
        <dbReference type="SAM" id="MobiDB-lite"/>
    </source>
</evidence>
<reference evidence="2 3" key="1">
    <citation type="journal article" date="2011" name="PLoS Genet.">
        <title>Finished genome of the fungal wheat pathogen Mycosphaerella graminicola reveals dispensome structure, chromosome plasticity, and stealth pathogenesis.</title>
        <authorList>
            <person name="Goodwin S.B."/>
            <person name="Ben M'barek S."/>
            <person name="Dhillon B."/>
            <person name="Wittenberg A.H.J."/>
            <person name="Crane C.F."/>
            <person name="Hane J.K."/>
            <person name="Foster A.J."/>
            <person name="Van der Lee T.A.J."/>
            <person name="Grimwood J."/>
            <person name="Aerts A."/>
            <person name="Antoniw J."/>
            <person name="Bailey A."/>
            <person name="Bluhm B."/>
            <person name="Bowler J."/>
            <person name="Bristow J."/>
            <person name="van der Burgt A."/>
            <person name="Canto-Canche B."/>
            <person name="Churchill A.C.L."/>
            <person name="Conde-Ferraez L."/>
            <person name="Cools H.J."/>
            <person name="Coutinho P.M."/>
            <person name="Csukai M."/>
            <person name="Dehal P."/>
            <person name="De Wit P."/>
            <person name="Donzelli B."/>
            <person name="van de Geest H.C."/>
            <person name="van Ham R.C.H.J."/>
            <person name="Hammond-Kosack K.E."/>
            <person name="Henrissat B."/>
            <person name="Kilian A."/>
            <person name="Kobayashi A.K."/>
            <person name="Koopmann E."/>
            <person name="Kourmpetis Y."/>
            <person name="Kuzniar A."/>
            <person name="Lindquist E."/>
            <person name="Lombard V."/>
            <person name="Maliepaard C."/>
            <person name="Martins N."/>
            <person name="Mehrabi R."/>
            <person name="Nap J.P.H."/>
            <person name="Ponomarenko A."/>
            <person name="Rudd J.J."/>
            <person name="Salamov A."/>
            <person name="Schmutz J."/>
            <person name="Schouten H.J."/>
            <person name="Shapiro H."/>
            <person name="Stergiopoulos I."/>
            <person name="Torriani S.F.F."/>
            <person name="Tu H."/>
            <person name="de Vries R.P."/>
            <person name="Waalwijk C."/>
            <person name="Ware S.B."/>
            <person name="Wiebenga A."/>
            <person name="Zwiers L.-H."/>
            <person name="Oliver R.P."/>
            <person name="Grigoriev I.V."/>
            <person name="Kema G.H.J."/>
        </authorList>
    </citation>
    <scope>NUCLEOTIDE SEQUENCE [LARGE SCALE GENOMIC DNA]</scope>
    <source>
        <strain evidence="3">CBS 115943 / IPO323</strain>
    </source>
</reference>
<evidence type="ECO:0000313" key="2">
    <source>
        <dbReference type="EMBL" id="EGP88019.1"/>
    </source>
</evidence>
<sequence length="538" mass="59420">MARLEAGERSRTIRLNTEGGYFRVPTDMMETRIGRDIANNLLLPNVEETTPQAQIAAAEPRPARHARRPTSYYNAYQTSCTVSDDAPPSYAIASKIAPRAILQRTPRERLPGYSCSVLLEKKILINFEFTNTSTRTSEAGWREVYMVIRGTMINFYRVRDGRAGQLLWSYTLQHAEVGLATDVEHDILVPQNRFAKLIPTAARRRAWQKDPHLFEAVPQSVLRLRAEIDQILIADSEEEAIYTLVHTIGAAIDISQPIDDRSIPRPCTVPRRRRRQRQAANTDHDLTDPAVIAEQERLIRTMYPGLAAESTPTPSLEAILPPATPIIEDEDFDLSMIREDLPAPSSTLAPPTLRPAAARSTTATTTSSTFSQIARHIKRCMPVLLADSPRASEVTICAGRRVRFNAKKAAYEEWTLSPPSYKAHNFGPMVGASGAVELSRSVSQTSAASSRSQDGIASSEGLGSSTMLGVEDEDVITPVEEGGLHLTLSLGEAGEKREEHGKLVSVTEEARSVNEDGKRMEVLVRTRTLDEVPVGICF</sequence>
<protein>
    <recommendedName>
        <fullName evidence="4">PH domain-containing protein</fullName>
    </recommendedName>
</protein>
<organism evidence="2 3">
    <name type="scientific">Zymoseptoria tritici (strain CBS 115943 / IPO323)</name>
    <name type="common">Speckled leaf blotch fungus</name>
    <name type="synonym">Septoria tritici</name>
    <dbReference type="NCBI Taxonomy" id="336722"/>
    <lineage>
        <taxon>Eukaryota</taxon>
        <taxon>Fungi</taxon>
        <taxon>Dikarya</taxon>
        <taxon>Ascomycota</taxon>
        <taxon>Pezizomycotina</taxon>
        <taxon>Dothideomycetes</taxon>
        <taxon>Dothideomycetidae</taxon>
        <taxon>Mycosphaerellales</taxon>
        <taxon>Mycosphaerellaceae</taxon>
        <taxon>Zymoseptoria</taxon>
    </lineage>
</organism>
<feature type="region of interest" description="Disordered" evidence="1">
    <location>
        <begin position="343"/>
        <end position="367"/>
    </location>
</feature>
<dbReference type="InParanoid" id="F9X929"/>
<dbReference type="OMA" id="GKQWFVD"/>
<dbReference type="PANTHER" id="PTHR37283:SF1">
    <property type="entry name" value="PH DOMAIN-CONTAINING PROTEIN YHR131C"/>
    <property type="match status" value="1"/>
</dbReference>
<dbReference type="PANTHER" id="PTHR37283">
    <property type="entry name" value="PH DOMAIN-CONTAINING PROTEIN YHR131C"/>
    <property type="match status" value="1"/>
</dbReference>
<dbReference type="Proteomes" id="UP000008062">
    <property type="component" value="Chromosome 4"/>
</dbReference>
<evidence type="ECO:0008006" key="4">
    <source>
        <dbReference type="Google" id="ProtNLM"/>
    </source>
</evidence>